<dbReference type="InterPro" id="IPR018151">
    <property type="entry name" value="TF_GreA/GreB_CS"/>
</dbReference>
<keyword evidence="4 9" id="KW-0175">Coiled coil</keyword>
<evidence type="ECO:0000256" key="8">
    <source>
        <dbReference type="ARBA" id="ARBA00030776"/>
    </source>
</evidence>
<evidence type="ECO:0000256" key="6">
    <source>
        <dbReference type="ARBA" id="ARBA00023163"/>
    </source>
</evidence>
<evidence type="ECO:0000256" key="2">
    <source>
        <dbReference type="ARBA" id="ARBA00013729"/>
    </source>
</evidence>
<sequence>MAEQMLLTKEGYEKIVAEHEELVTVRRKEVAERIKEAISYGDISENSEYDSAKNEQAELEERINKLENMMRKAKIIDESAMSKDHVGIGLKVKVKEMETDEISEFSIVGSTEADPFEGKISNESLVGAALLGKMVNEIAEVQVPDGIVHYQVLEIYK</sequence>
<evidence type="ECO:0000256" key="10">
    <source>
        <dbReference type="RuleBase" id="RU000556"/>
    </source>
</evidence>
<dbReference type="InterPro" id="IPR036805">
    <property type="entry name" value="Tscrpt_elong_fac_GreA/B_N_sf"/>
</dbReference>
<dbReference type="PIRSF" id="PIRSF006092">
    <property type="entry name" value="GreA_GreB"/>
    <property type="match status" value="1"/>
</dbReference>
<dbReference type="GO" id="GO:0006354">
    <property type="term" value="P:DNA-templated transcription elongation"/>
    <property type="evidence" value="ECO:0007669"/>
    <property type="project" value="TreeGrafter"/>
</dbReference>
<dbReference type="Proteomes" id="UP000675664">
    <property type="component" value="Unassembled WGS sequence"/>
</dbReference>
<dbReference type="Gene3D" id="3.10.50.30">
    <property type="entry name" value="Transcription elongation factor, GreA/GreB, C-terminal domain"/>
    <property type="match status" value="1"/>
</dbReference>
<dbReference type="NCBIfam" id="TIGR01462">
    <property type="entry name" value="greA"/>
    <property type="match status" value="1"/>
</dbReference>
<dbReference type="AlphaFoldDB" id="A0A8J7W552"/>
<protein>
    <recommendedName>
        <fullName evidence="2 9">Transcription elongation factor GreA</fullName>
    </recommendedName>
    <alternativeName>
        <fullName evidence="8 9">Transcript cleavage factor GreA</fullName>
    </alternativeName>
</protein>
<organism evidence="13 14">
    <name type="scientific">Sinanaerobacter chloroacetimidivorans</name>
    <dbReference type="NCBI Taxonomy" id="2818044"/>
    <lineage>
        <taxon>Bacteria</taxon>
        <taxon>Bacillati</taxon>
        <taxon>Bacillota</taxon>
        <taxon>Clostridia</taxon>
        <taxon>Peptostreptococcales</taxon>
        <taxon>Anaerovoracaceae</taxon>
        <taxon>Sinanaerobacter</taxon>
    </lineage>
</organism>
<reference evidence="13" key="2">
    <citation type="submission" date="2021-04" db="EMBL/GenBank/DDBJ databases">
        <authorList>
            <person name="Liu J."/>
        </authorList>
    </citation>
    <scope>NUCLEOTIDE SEQUENCE</scope>
    <source>
        <strain evidence="13">BAD-6</strain>
    </source>
</reference>
<evidence type="ECO:0000256" key="7">
    <source>
        <dbReference type="ARBA" id="ARBA00024916"/>
    </source>
</evidence>
<reference evidence="13" key="1">
    <citation type="submission" date="2021-04" db="EMBL/GenBank/DDBJ databases">
        <title>Sinoanaerobacter chloroacetimidivorans sp. nov., an obligate anaerobic bacterium isolated from anaerobic sludge.</title>
        <authorList>
            <person name="Bao Y."/>
        </authorList>
    </citation>
    <scope>NUCLEOTIDE SEQUENCE</scope>
    <source>
        <strain evidence="13">BAD-6</strain>
    </source>
</reference>
<dbReference type="RefSeq" id="WP_227019267.1">
    <property type="nucleotide sequence ID" value="NZ_JAGSND010000010.1"/>
</dbReference>
<comment type="caution">
    <text evidence="13">The sequence shown here is derived from an EMBL/GenBank/DDBJ whole genome shotgun (WGS) entry which is preliminary data.</text>
</comment>
<dbReference type="InterPro" id="IPR022691">
    <property type="entry name" value="Tscrpt_elong_fac_GreA/B_N"/>
</dbReference>
<dbReference type="GO" id="GO:0003746">
    <property type="term" value="F:translation elongation factor activity"/>
    <property type="evidence" value="ECO:0007669"/>
    <property type="project" value="UniProtKB-KW"/>
</dbReference>
<keyword evidence="3 9" id="KW-0805">Transcription regulation</keyword>
<dbReference type="GO" id="GO:0032784">
    <property type="term" value="P:regulation of DNA-templated transcription elongation"/>
    <property type="evidence" value="ECO:0007669"/>
    <property type="project" value="UniProtKB-UniRule"/>
</dbReference>
<dbReference type="NCBIfam" id="NF001263">
    <property type="entry name" value="PRK00226.1-4"/>
    <property type="match status" value="1"/>
</dbReference>
<evidence type="ECO:0000256" key="4">
    <source>
        <dbReference type="ARBA" id="ARBA00023054"/>
    </source>
</evidence>
<dbReference type="Pfam" id="PF03449">
    <property type="entry name" value="GreA_GreB_N"/>
    <property type="match status" value="1"/>
</dbReference>
<name>A0A8J7W552_9FIRM</name>
<dbReference type="InterPro" id="IPR023459">
    <property type="entry name" value="Tscrpt_elong_fac_GreA/B_fam"/>
</dbReference>
<evidence type="ECO:0000256" key="1">
    <source>
        <dbReference type="ARBA" id="ARBA00008213"/>
    </source>
</evidence>
<dbReference type="InterPro" id="IPR006359">
    <property type="entry name" value="Tscrpt_elong_fac_GreA"/>
</dbReference>
<keyword evidence="13" id="KW-0648">Protein biosynthesis</keyword>
<evidence type="ECO:0000256" key="5">
    <source>
        <dbReference type="ARBA" id="ARBA00023125"/>
    </source>
</evidence>
<dbReference type="Pfam" id="PF01272">
    <property type="entry name" value="GreA_GreB"/>
    <property type="match status" value="1"/>
</dbReference>
<dbReference type="PROSITE" id="PS00829">
    <property type="entry name" value="GREAB_1"/>
    <property type="match status" value="1"/>
</dbReference>
<evidence type="ECO:0000259" key="11">
    <source>
        <dbReference type="Pfam" id="PF01272"/>
    </source>
</evidence>
<dbReference type="InterPro" id="IPR028624">
    <property type="entry name" value="Tscrpt_elong_fac_GreA/B"/>
</dbReference>
<dbReference type="PANTHER" id="PTHR30437:SF4">
    <property type="entry name" value="TRANSCRIPTION ELONGATION FACTOR GREA"/>
    <property type="match status" value="1"/>
</dbReference>
<dbReference type="HAMAP" id="MF_00105">
    <property type="entry name" value="GreA_GreB"/>
    <property type="match status" value="1"/>
</dbReference>
<dbReference type="InterPro" id="IPR036953">
    <property type="entry name" value="GreA/GreB_C_sf"/>
</dbReference>
<comment type="function">
    <text evidence="7 9 10">Necessary for efficient RNA polymerase transcription elongation past template-encoded arresting sites. The arresting sites in DNA have the property of trapping a certain fraction of elongating RNA polymerases that pass through, resulting in locked ternary complexes. Cleavage of the nascent transcript by cleavage factors such as GreA or GreB allows the resumption of elongation from the new 3'terminus. GreA releases sequences of 2 to 3 nucleotides.</text>
</comment>
<keyword evidence="13" id="KW-0251">Elongation factor</keyword>
<evidence type="ECO:0000313" key="14">
    <source>
        <dbReference type="Proteomes" id="UP000675664"/>
    </source>
</evidence>
<comment type="similarity">
    <text evidence="1 9 10">Belongs to the GreA/GreB family.</text>
</comment>
<dbReference type="Gene3D" id="1.10.287.180">
    <property type="entry name" value="Transcription elongation factor, GreA/GreB, N-terminal domain"/>
    <property type="match status" value="1"/>
</dbReference>
<dbReference type="FunFam" id="1.10.287.180:FF:000001">
    <property type="entry name" value="Transcription elongation factor GreA"/>
    <property type="match status" value="1"/>
</dbReference>
<evidence type="ECO:0000313" key="13">
    <source>
        <dbReference type="EMBL" id="MBR0599135.1"/>
    </source>
</evidence>
<feature type="domain" description="Transcription elongation factor GreA/GreB N-terminal" evidence="12">
    <location>
        <begin position="6"/>
        <end position="75"/>
    </location>
</feature>
<accession>A0A8J7W552</accession>
<feature type="coiled-coil region" evidence="9">
    <location>
        <begin position="49"/>
        <end position="76"/>
    </location>
</feature>
<keyword evidence="5 9" id="KW-0238">DNA-binding</keyword>
<feature type="domain" description="Transcription elongation factor GreA/GreB C-terminal" evidence="11">
    <location>
        <begin position="82"/>
        <end position="156"/>
    </location>
</feature>
<dbReference type="PANTHER" id="PTHR30437">
    <property type="entry name" value="TRANSCRIPTION ELONGATION FACTOR GREA"/>
    <property type="match status" value="1"/>
</dbReference>
<dbReference type="SUPFAM" id="SSF46557">
    <property type="entry name" value="GreA transcript cleavage protein, N-terminal domain"/>
    <property type="match status" value="1"/>
</dbReference>
<evidence type="ECO:0000256" key="9">
    <source>
        <dbReference type="HAMAP-Rule" id="MF_00105"/>
    </source>
</evidence>
<gene>
    <name evidence="9 13" type="primary">greA</name>
    <name evidence="13" type="ORF">KCX82_14695</name>
</gene>
<dbReference type="EMBL" id="JAGSND010000010">
    <property type="protein sequence ID" value="MBR0599135.1"/>
    <property type="molecule type" value="Genomic_DNA"/>
</dbReference>
<evidence type="ECO:0000259" key="12">
    <source>
        <dbReference type="Pfam" id="PF03449"/>
    </source>
</evidence>
<evidence type="ECO:0000256" key="3">
    <source>
        <dbReference type="ARBA" id="ARBA00023015"/>
    </source>
</evidence>
<dbReference type="InterPro" id="IPR001437">
    <property type="entry name" value="Tscrpt_elong_fac_GreA/B_C"/>
</dbReference>
<dbReference type="GO" id="GO:0070063">
    <property type="term" value="F:RNA polymerase binding"/>
    <property type="evidence" value="ECO:0007669"/>
    <property type="project" value="InterPro"/>
</dbReference>
<keyword evidence="6 9" id="KW-0804">Transcription</keyword>
<dbReference type="SUPFAM" id="SSF54534">
    <property type="entry name" value="FKBP-like"/>
    <property type="match status" value="1"/>
</dbReference>
<keyword evidence="14" id="KW-1185">Reference proteome</keyword>
<proteinExistence type="inferred from homology"/>
<dbReference type="GO" id="GO:0003677">
    <property type="term" value="F:DNA binding"/>
    <property type="evidence" value="ECO:0007669"/>
    <property type="project" value="UniProtKB-UniRule"/>
</dbReference>